<protein>
    <submittedName>
        <fullName evidence="8">Uncharacterized protein</fullName>
    </submittedName>
</protein>
<dbReference type="EMBL" id="LQOV01000003">
    <property type="protein sequence ID" value="ORV57476.1"/>
    <property type="molecule type" value="Genomic_DNA"/>
</dbReference>
<dbReference type="Proteomes" id="UP000193010">
    <property type="component" value="Unassembled WGS sequence"/>
</dbReference>
<keyword evidence="9" id="KW-1185">Reference proteome</keyword>
<keyword evidence="4" id="KW-0812">Transmembrane</keyword>
<evidence type="ECO:0000256" key="3">
    <source>
        <dbReference type="ARBA" id="ARBA00022475"/>
    </source>
</evidence>
<evidence type="ECO:0000256" key="6">
    <source>
        <dbReference type="ARBA" id="ARBA00023136"/>
    </source>
</evidence>
<evidence type="ECO:0000313" key="9">
    <source>
        <dbReference type="Proteomes" id="UP000193010"/>
    </source>
</evidence>
<comment type="similarity">
    <text evidence="2">Belongs to the MmpS family.</text>
</comment>
<dbReference type="Gene3D" id="2.60.40.2880">
    <property type="entry name" value="MmpS1-5, C-terminal soluble domain"/>
    <property type="match status" value="1"/>
</dbReference>
<evidence type="ECO:0000256" key="1">
    <source>
        <dbReference type="ARBA" id="ARBA00004236"/>
    </source>
</evidence>
<keyword evidence="3" id="KW-1003">Cell membrane</keyword>
<feature type="signal peptide" evidence="7">
    <location>
        <begin position="1"/>
        <end position="19"/>
    </location>
</feature>
<evidence type="ECO:0000256" key="2">
    <source>
        <dbReference type="ARBA" id="ARBA00007531"/>
    </source>
</evidence>
<gene>
    <name evidence="8" type="ORF">AWC05_09470</name>
</gene>
<evidence type="ECO:0000256" key="5">
    <source>
        <dbReference type="ARBA" id="ARBA00022989"/>
    </source>
</evidence>
<comment type="subcellular location">
    <subcellularLocation>
        <location evidence="1">Cell membrane</location>
    </subcellularLocation>
</comment>
<keyword evidence="7" id="KW-0732">Signal</keyword>
<dbReference type="RefSeq" id="WP_163667455.1">
    <property type="nucleotide sequence ID" value="NZ_AP022576.1"/>
</dbReference>
<organism evidence="8 9">
    <name type="scientific">Mycobacterium florentinum</name>
    <dbReference type="NCBI Taxonomy" id="292462"/>
    <lineage>
        <taxon>Bacteria</taxon>
        <taxon>Bacillati</taxon>
        <taxon>Actinomycetota</taxon>
        <taxon>Actinomycetes</taxon>
        <taxon>Mycobacteriales</taxon>
        <taxon>Mycobacteriaceae</taxon>
        <taxon>Mycobacterium</taxon>
        <taxon>Mycobacterium simiae complex</taxon>
    </lineage>
</organism>
<feature type="chain" id="PRO_5013185452" evidence="7">
    <location>
        <begin position="20"/>
        <end position="114"/>
    </location>
</feature>
<dbReference type="InterPro" id="IPR038468">
    <property type="entry name" value="MmpS_C"/>
</dbReference>
<keyword evidence="6" id="KW-0472">Membrane</keyword>
<proteinExistence type="inferred from homology"/>
<evidence type="ECO:0000313" key="8">
    <source>
        <dbReference type="EMBL" id="ORV57476.1"/>
    </source>
</evidence>
<dbReference type="InterPro" id="IPR008693">
    <property type="entry name" value="MmpS"/>
</dbReference>
<dbReference type="Pfam" id="PF05423">
    <property type="entry name" value="Mycobact_memb"/>
    <property type="match status" value="1"/>
</dbReference>
<accession>A0A1X1UKX1</accession>
<evidence type="ECO:0000256" key="4">
    <source>
        <dbReference type="ARBA" id="ARBA00022692"/>
    </source>
</evidence>
<evidence type="ECO:0000256" key="7">
    <source>
        <dbReference type="SAM" id="SignalP"/>
    </source>
</evidence>
<dbReference type="GO" id="GO:0005886">
    <property type="term" value="C:plasma membrane"/>
    <property type="evidence" value="ECO:0007669"/>
    <property type="project" value="UniProtKB-SubCell"/>
</dbReference>
<reference evidence="8 9" key="1">
    <citation type="submission" date="2016-01" db="EMBL/GenBank/DDBJ databases">
        <title>The new phylogeny of the genus Mycobacterium.</title>
        <authorList>
            <person name="Tarcisio F."/>
            <person name="Conor M."/>
            <person name="Antonella G."/>
            <person name="Elisabetta G."/>
            <person name="Giulia F.S."/>
            <person name="Sara T."/>
            <person name="Anna F."/>
            <person name="Clotilde B."/>
            <person name="Roberto B."/>
            <person name="Veronica D.S."/>
            <person name="Fabio R."/>
            <person name="Monica P."/>
            <person name="Olivier J."/>
            <person name="Enrico T."/>
            <person name="Nicola S."/>
        </authorList>
    </citation>
    <scope>NUCLEOTIDE SEQUENCE [LARGE SCALE GENOMIC DNA]</scope>
    <source>
        <strain evidence="8 9">DSM 44852</strain>
    </source>
</reference>
<comment type="caution">
    <text evidence="8">The sequence shown here is derived from an EMBL/GenBank/DDBJ whole genome shotgun (WGS) entry which is preliminary data.</text>
</comment>
<keyword evidence="5" id="KW-1133">Transmembrane helix</keyword>
<dbReference type="STRING" id="292462.AWC05_09470"/>
<dbReference type="AlphaFoldDB" id="A0A1X1UKX1"/>
<name>A0A1X1UKX1_MYCFL</name>
<sequence length="114" mass="11693">MAATLSVGASLLTSPGAGAAVGDTVAYTVTSDDPLLRVVYDDPTTGQQVILTNPTAPWSFTFTVKNASQMLSVTASTKGKPASCQLSVNGTVKDTQTGKLDTDGVTLVQCYSMS</sequence>